<protein>
    <recommendedName>
        <fullName evidence="3">Transcriptional regulator</fullName>
    </recommendedName>
</protein>
<gene>
    <name evidence="1" type="ORF">GCM10009627_12970</name>
</gene>
<sequence length="103" mass="11545">MTPRVLFQDVKPIDVVRSLDDLRGPGSGPLVLPLDVYWGPDPLVDLASASDVVKAYQAVLREGGVRAQESLLDRDLLIRTWPDLLLPARIRARWETRFPELTA</sequence>
<proteinExistence type="predicted"/>
<dbReference type="EMBL" id="BAAAJX010000005">
    <property type="protein sequence ID" value="GAA1492951.1"/>
    <property type="molecule type" value="Genomic_DNA"/>
</dbReference>
<keyword evidence="2" id="KW-1185">Reference proteome</keyword>
<name>A0ABN1ZBF7_9MICO</name>
<comment type="caution">
    <text evidence="1">The sequence shown here is derived from an EMBL/GenBank/DDBJ whole genome shotgun (WGS) entry which is preliminary data.</text>
</comment>
<evidence type="ECO:0000313" key="1">
    <source>
        <dbReference type="EMBL" id="GAA1492951.1"/>
    </source>
</evidence>
<dbReference type="RefSeq" id="WP_204606665.1">
    <property type="nucleotide sequence ID" value="NZ_BAAAJX010000005.1"/>
</dbReference>
<evidence type="ECO:0008006" key="3">
    <source>
        <dbReference type="Google" id="ProtNLM"/>
    </source>
</evidence>
<dbReference type="Proteomes" id="UP001501742">
    <property type="component" value="Unassembled WGS sequence"/>
</dbReference>
<evidence type="ECO:0000313" key="2">
    <source>
        <dbReference type="Proteomes" id="UP001501742"/>
    </source>
</evidence>
<accession>A0ABN1ZBF7</accession>
<organism evidence="1 2">
    <name type="scientific">Curtobacterium herbarum</name>
    <dbReference type="NCBI Taxonomy" id="150122"/>
    <lineage>
        <taxon>Bacteria</taxon>
        <taxon>Bacillati</taxon>
        <taxon>Actinomycetota</taxon>
        <taxon>Actinomycetes</taxon>
        <taxon>Micrococcales</taxon>
        <taxon>Microbacteriaceae</taxon>
        <taxon>Curtobacterium</taxon>
    </lineage>
</organism>
<reference evidence="1 2" key="1">
    <citation type="journal article" date="2019" name="Int. J. Syst. Evol. Microbiol.">
        <title>The Global Catalogue of Microorganisms (GCM) 10K type strain sequencing project: providing services to taxonomists for standard genome sequencing and annotation.</title>
        <authorList>
            <consortium name="The Broad Institute Genomics Platform"/>
            <consortium name="The Broad Institute Genome Sequencing Center for Infectious Disease"/>
            <person name="Wu L."/>
            <person name="Ma J."/>
        </authorList>
    </citation>
    <scope>NUCLEOTIDE SEQUENCE [LARGE SCALE GENOMIC DNA]</scope>
    <source>
        <strain evidence="1 2">JCM 12140</strain>
    </source>
</reference>